<dbReference type="Gene3D" id="1.10.630.10">
    <property type="entry name" value="Cytochrome P450"/>
    <property type="match status" value="1"/>
</dbReference>
<evidence type="ECO:0000313" key="8">
    <source>
        <dbReference type="Proteomes" id="UP000183809"/>
    </source>
</evidence>
<dbReference type="InterPro" id="IPR036396">
    <property type="entry name" value="Cyt_P450_sf"/>
</dbReference>
<evidence type="ECO:0000256" key="2">
    <source>
        <dbReference type="ARBA" id="ARBA00022723"/>
    </source>
</evidence>
<evidence type="ECO:0000256" key="1">
    <source>
        <dbReference type="ARBA" id="ARBA00010617"/>
    </source>
</evidence>
<dbReference type="GeneID" id="31019264"/>
<dbReference type="InterPro" id="IPR001128">
    <property type="entry name" value="Cyt_P450"/>
</dbReference>
<evidence type="ECO:0000256" key="6">
    <source>
        <dbReference type="SAM" id="Phobius"/>
    </source>
</evidence>
<proteinExistence type="inferred from homology"/>
<dbReference type="OrthoDB" id="1055148at2759"/>
<dbReference type="GO" id="GO:0005506">
    <property type="term" value="F:iron ion binding"/>
    <property type="evidence" value="ECO:0007669"/>
    <property type="project" value="InterPro"/>
</dbReference>
<dbReference type="PANTHER" id="PTHR46300:SF9">
    <property type="entry name" value="P450, PUTATIVE-RELATED"/>
    <property type="match status" value="1"/>
</dbReference>
<dbReference type="GO" id="GO:0016705">
    <property type="term" value="F:oxidoreductase activity, acting on paired donors, with incorporation or reduction of molecular oxygen"/>
    <property type="evidence" value="ECO:0007669"/>
    <property type="project" value="InterPro"/>
</dbReference>
<reference evidence="7 8" key="1">
    <citation type="submission" date="2016-10" db="EMBL/GenBank/DDBJ databases">
        <title>Proteomics and genomics reveal pathogen-plant mechanisms compatible with a hemibiotrophic lifestyle of Diplodia corticola.</title>
        <authorList>
            <person name="Fernandes I."/>
            <person name="De Jonge R."/>
            <person name="Van De Peer Y."/>
            <person name="Devreese B."/>
            <person name="Alves A."/>
            <person name="Esteves A.C."/>
        </authorList>
    </citation>
    <scope>NUCLEOTIDE SEQUENCE [LARGE SCALE GENOMIC DNA]</scope>
    <source>
        <strain evidence="7 8">CBS 112549</strain>
    </source>
</reference>
<name>A0A1J9QL50_9PEZI</name>
<dbReference type="AlphaFoldDB" id="A0A1J9QL50"/>
<dbReference type="Proteomes" id="UP000183809">
    <property type="component" value="Unassembled WGS sequence"/>
</dbReference>
<comment type="caution">
    <text evidence="7">The sequence shown here is derived from an EMBL/GenBank/DDBJ whole genome shotgun (WGS) entry which is preliminary data.</text>
</comment>
<keyword evidence="6" id="KW-1133">Transmembrane helix</keyword>
<accession>A0A1J9QL50</accession>
<evidence type="ECO:0000313" key="7">
    <source>
        <dbReference type="EMBL" id="OJD29614.1"/>
    </source>
</evidence>
<keyword evidence="8" id="KW-1185">Reference proteome</keyword>
<gene>
    <name evidence="7" type="ORF">BKCO1_7600038</name>
</gene>
<dbReference type="Pfam" id="PF00067">
    <property type="entry name" value="p450"/>
    <property type="match status" value="1"/>
</dbReference>
<dbReference type="RefSeq" id="XP_020125874.1">
    <property type="nucleotide sequence ID" value="XM_020279002.1"/>
</dbReference>
<dbReference type="GO" id="GO:0020037">
    <property type="term" value="F:heme binding"/>
    <property type="evidence" value="ECO:0007669"/>
    <property type="project" value="InterPro"/>
</dbReference>
<dbReference type="STRING" id="236234.A0A1J9QL50"/>
<keyword evidence="6" id="KW-0472">Membrane</keyword>
<sequence>MSTTTTTTAPLGPIAHTLAHLPTPTTLLLAFVVLLPLGLYALYTHLAFSTNTPYIRGLPEPPGAVPFFGHLPLLGGDHPTRFQKWSVENGWAVLQARLGRRRVVVLNTFAAAEWFMKKNAAATIDRPVFETFHGVVSGSQGATIGTSPWDASCKRKRTAVGAFMTRPAIQRSAAPLFDLEIHGLITALLDAASAPSSTSPSSSPSDLSLPTEVDPRPLLLRATLNFTTLLCYASRFASPADPLLADILATAHAVSTFRSTNGNDQDHVSPLLCYVPIPSMRAQTRGWSERRALAKSLSARRDVWLDALLERVRKAVGEGRAVSCIAEGLLRDGDVEGAKLNEAEIRSINVGLVSGGFETLATTAVAGLGFLSSEEGQGVQRKAYEAVMEAYGGNVEEAWEKCLGEEKVEYVVALVREMLRYYCAIQLLPPRQTFKEMEYEGVRIPKGVTVYVNAQAINHDETAYGPDAHVFRPERWLDPDNKFKVPAPYHYSYGAGSRACTAIALSNRILYTMFVRLIIHFKFTASKEAPPTLDYIDFNENRKDASVLPKRFRLKLEEREPREVLERNLEQSKNATSHLVLA</sequence>
<dbReference type="InterPro" id="IPR050364">
    <property type="entry name" value="Cytochrome_P450_fung"/>
</dbReference>
<evidence type="ECO:0000256" key="5">
    <source>
        <dbReference type="PIRSR" id="PIRSR602401-1"/>
    </source>
</evidence>
<feature type="binding site" description="axial binding residue" evidence="5">
    <location>
        <position position="500"/>
    </location>
    <ligand>
        <name>heme</name>
        <dbReference type="ChEBI" id="CHEBI:30413"/>
    </ligand>
    <ligandPart>
        <name>Fe</name>
        <dbReference type="ChEBI" id="CHEBI:18248"/>
    </ligandPart>
</feature>
<comment type="cofactor">
    <cofactor evidence="5">
        <name>heme</name>
        <dbReference type="ChEBI" id="CHEBI:30413"/>
    </cofactor>
</comment>
<evidence type="ECO:0000256" key="4">
    <source>
        <dbReference type="ARBA" id="ARBA00023004"/>
    </source>
</evidence>
<comment type="similarity">
    <text evidence="1">Belongs to the cytochrome P450 family.</text>
</comment>
<protein>
    <submittedName>
        <fullName evidence="7">Cytochrome p450</fullName>
    </submittedName>
</protein>
<dbReference type="PRINTS" id="PR00463">
    <property type="entry name" value="EP450I"/>
</dbReference>
<keyword evidence="2 5" id="KW-0479">Metal-binding</keyword>
<dbReference type="SUPFAM" id="SSF48264">
    <property type="entry name" value="Cytochrome P450"/>
    <property type="match status" value="1"/>
</dbReference>
<organism evidence="7 8">
    <name type="scientific">Diplodia corticola</name>
    <dbReference type="NCBI Taxonomy" id="236234"/>
    <lineage>
        <taxon>Eukaryota</taxon>
        <taxon>Fungi</taxon>
        <taxon>Dikarya</taxon>
        <taxon>Ascomycota</taxon>
        <taxon>Pezizomycotina</taxon>
        <taxon>Dothideomycetes</taxon>
        <taxon>Dothideomycetes incertae sedis</taxon>
        <taxon>Botryosphaeriales</taxon>
        <taxon>Botryosphaeriaceae</taxon>
        <taxon>Diplodia</taxon>
    </lineage>
</organism>
<dbReference type="GO" id="GO:0004497">
    <property type="term" value="F:monooxygenase activity"/>
    <property type="evidence" value="ECO:0007669"/>
    <property type="project" value="InterPro"/>
</dbReference>
<feature type="transmembrane region" description="Helical" evidence="6">
    <location>
        <begin position="27"/>
        <end position="48"/>
    </location>
</feature>
<evidence type="ECO:0000256" key="3">
    <source>
        <dbReference type="ARBA" id="ARBA00023002"/>
    </source>
</evidence>
<keyword evidence="4 5" id="KW-0408">Iron</keyword>
<dbReference type="EMBL" id="MNUE01000076">
    <property type="protein sequence ID" value="OJD29614.1"/>
    <property type="molecule type" value="Genomic_DNA"/>
</dbReference>
<keyword evidence="5" id="KW-0349">Heme</keyword>
<dbReference type="InterPro" id="IPR002401">
    <property type="entry name" value="Cyt_P450_E_grp-I"/>
</dbReference>
<keyword evidence="3" id="KW-0560">Oxidoreductase</keyword>
<dbReference type="PANTHER" id="PTHR46300">
    <property type="entry name" value="P450, PUTATIVE (EUROFUNG)-RELATED-RELATED"/>
    <property type="match status" value="1"/>
</dbReference>
<keyword evidence="6" id="KW-0812">Transmembrane</keyword>